<keyword evidence="5" id="KW-0460">Magnesium</keyword>
<dbReference type="Gene3D" id="3.40.50.1010">
    <property type="entry name" value="5'-nuclease"/>
    <property type="match status" value="1"/>
</dbReference>
<comment type="cofactor">
    <cofactor evidence="5">
        <name>Mg(2+)</name>
        <dbReference type="ChEBI" id="CHEBI:18420"/>
    </cofactor>
</comment>
<keyword evidence="1 5" id="KW-1277">Toxin-antitoxin system</keyword>
<dbReference type="SUPFAM" id="SSF88723">
    <property type="entry name" value="PIN domain-like"/>
    <property type="match status" value="1"/>
</dbReference>
<evidence type="ECO:0000256" key="5">
    <source>
        <dbReference type="HAMAP-Rule" id="MF_00265"/>
    </source>
</evidence>
<dbReference type="KEGG" id="ddz:DSYM_19710"/>
<dbReference type="Proteomes" id="UP000662914">
    <property type="component" value="Chromosome"/>
</dbReference>
<dbReference type="GO" id="GO:0000287">
    <property type="term" value="F:magnesium ion binding"/>
    <property type="evidence" value="ECO:0007669"/>
    <property type="project" value="UniProtKB-UniRule"/>
</dbReference>
<keyword evidence="4 5" id="KW-0378">Hydrolase</keyword>
<sequence length="141" mass="15588">MIYADTSALVKRYLDEPFSADFETLLMQGAMAISRLSIVEMRCALARRRRNGEIGAQHENRVNSELAADIQDGALWVSDLGNDHFTAAYHLIGRLAHVPLRTLDAMHLAVAERIPATAFATADSTQAEAAQTLGFDVHRFF</sequence>
<protein>
    <recommendedName>
        <fullName evidence="5">Ribonuclease VapC</fullName>
        <shortName evidence="5">RNase VapC</shortName>
        <ecNumber evidence="5">3.1.-.-</ecNumber>
    </recommendedName>
    <alternativeName>
        <fullName evidence="5">Toxin VapC</fullName>
    </alternativeName>
</protein>
<keyword evidence="2 5" id="KW-0540">Nuclease</keyword>
<evidence type="ECO:0000256" key="1">
    <source>
        <dbReference type="ARBA" id="ARBA00022649"/>
    </source>
</evidence>
<dbReference type="GO" id="GO:0090729">
    <property type="term" value="F:toxin activity"/>
    <property type="evidence" value="ECO:0007669"/>
    <property type="project" value="UniProtKB-KW"/>
</dbReference>
<evidence type="ECO:0000259" key="6">
    <source>
        <dbReference type="Pfam" id="PF01850"/>
    </source>
</evidence>
<dbReference type="AlphaFoldDB" id="A0A809RNX0"/>
<dbReference type="InterPro" id="IPR022907">
    <property type="entry name" value="VapC_family"/>
</dbReference>
<feature type="domain" description="PIN" evidence="6">
    <location>
        <begin position="2"/>
        <end position="130"/>
    </location>
</feature>
<keyword evidence="5" id="KW-0800">Toxin</keyword>
<gene>
    <name evidence="5" type="primary">vapC</name>
    <name evidence="7" type="ORF">DSYM_19710</name>
</gene>
<evidence type="ECO:0000313" key="7">
    <source>
        <dbReference type="EMBL" id="BBO21272.1"/>
    </source>
</evidence>
<reference evidence="7" key="1">
    <citation type="journal article" name="DNA Res.">
        <title>The physiological potential of anammox bacteria as revealed by their core genome structure.</title>
        <authorList>
            <person name="Okubo T."/>
            <person name="Toyoda A."/>
            <person name="Fukuhara K."/>
            <person name="Uchiyama I."/>
            <person name="Harigaya Y."/>
            <person name="Kuroiwa M."/>
            <person name="Suzuki T."/>
            <person name="Murakami Y."/>
            <person name="Suwa Y."/>
            <person name="Takami H."/>
        </authorList>
    </citation>
    <scope>NUCLEOTIDE SEQUENCE</scope>
    <source>
        <strain evidence="7">317325-3</strain>
    </source>
</reference>
<dbReference type="GO" id="GO:0004540">
    <property type="term" value="F:RNA nuclease activity"/>
    <property type="evidence" value="ECO:0007669"/>
    <property type="project" value="InterPro"/>
</dbReference>
<comment type="similarity">
    <text evidence="5">Belongs to the PINc/VapC protein family.</text>
</comment>
<organism evidence="7 8">
    <name type="scientific">Candidatus Desulfobacillus denitrificans</name>
    <dbReference type="NCBI Taxonomy" id="2608985"/>
    <lineage>
        <taxon>Bacteria</taxon>
        <taxon>Pseudomonadati</taxon>
        <taxon>Pseudomonadota</taxon>
        <taxon>Betaproteobacteria</taxon>
        <taxon>Candidatus Desulfobacillus</taxon>
    </lineage>
</organism>
<feature type="binding site" evidence="5">
    <location>
        <position position="104"/>
    </location>
    <ligand>
        <name>Mg(2+)</name>
        <dbReference type="ChEBI" id="CHEBI:18420"/>
    </ligand>
</feature>
<dbReference type="EMBL" id="AP021857">
    <property type="protein sequence ID" value="BBO21272.1"/>
    <property type="molecule type" value="Genomic_DNA"/>
</dbReference>
<dbReference type="Pfam" id="PF01850">
    <property type="entry name" value="PIN"/>
    <property type="match status" value="1"/>
</dbReference>
<dbReference type="HAMAP" id="MF_00265">
    <property type="entry name" value="VapC_Nob1"/>
    <property type="match status" value="1"/>
</dbReference>
<evidence type="ECO:0000313" key="8">
    <source>
        <dbReference type="Proteomes" id="UP000662914"/>
    </source>
</evidence>
<name>A0A809RNX0_9PROT</name>
<feature type="binding site" evidence="5">
    <location>
        <position position="5"/>
    </location>
    <ligand>
        <name>Mg(2+)</name>
        <dbReference type="ChEBI" id="CHEBI:18420"/>
    </ligand>
</feature>
<dbReference type="InterPro" id="IPR002716">
    <property type="entry name" value="PIN_dom"/>
</dbReference>
<evidence type="ECO:0000256" key="3">
    <source>
        <dbReference type="ARBA" id="ARBA00022723"/>
    </source>
</evidence>
<proteinExistence type="inferred from homology"/>
<evidence type="ECO:0000256" key="4">
    <source>
        <dbReference type="ARBA" id="ARBA00022801"/>
    </source>
</evidence>
<comment type="function">
    <text evidence="5">Toxic component of a toxin-antitoxin (TA) system. An RNase.</text>
</comment>
<dbReference type="GO" id="GO:0016787">
    <property type="term" value="F:hydrolase activity"/>
    <property type="evidence" value="ECO:0007669"/>
    <property type="project" value="UniProtKB-KW"/>
</dbReference>
<dbReference type="InterPro" id="IPR029060">
    <property type="entry name" value="PIN-like_dom_sf"/>
</dbReference>
<dbReference type="EC" id="3.1.-.-" evidence="5"/>
<keyword evidence="3 5" id="KW-0479">Metal-binding</keyword>
<dbReference type="CDD" id="cd09874">
    <property type="entry name" value="PIN_MT3492-like"/>
    <property type="match status" value="1"/>
</dbReference>
<evidence type="ECO:0000256" key="2">
    <source>
        <dbReference type="ARBA" id="ARBA00022722"/>
    </source>
</evidence>
<accession>A0A809RNX0</accession>